<dbReference type="PROSITE" id="PS50893">
    <property type="entry name" value="ABC_TRANSPORTER_2"/>
    <property type="match status" value="1"/>
</dbReference>
<gene>
    <name evidence="10" type="ORF">EAV92_18850</name>
</gene>
<dbReference type="Gene3D" id="3.40.50.300">
    <property type="entry name" value="P-loop containing nucleotide triphosphate hydrolases"/>
    <property type="match status" value="1"/>
</dbReference>
<protein>
    <submittedName>
        <fullName evidence="10">ATP-binding cassette domain-containing protein</fullName>
    </submittedName>
</protein>
<evidence type="ECO:0000256" key="2">
    <source>
        <dbReference type="ARBA" id="ARBA00005417"/>
    </source>
</evidence>
<accession>A0A3G3K1V2</accession>
<evidence type="ECO:0000313" key="11">
    <source>
        <dbReference type="Proteomes" id="UP000269097"/>
    </source>
</evidence>
<dbReference type="SMART" id="SM00382">
    <property type="entry name" value="AAA"/>
    <property type="match status" value="1"/>
</dbReference>
<comment type="subcellular location">
    <subcellularLocation>
        <location evidence="1">Cell membrane</location>
        <topology evidence="1">Peripheral membrane protein</topology>
    </subcellularLocation>
</comment>
<dbReference type="PANTHER" id="PTHR43553:SF27">
    <property type="entry name" value="ENERGY-COUPLING FACTOR TRANSPORTER ATP-BINDING PROTEIN ECFA2"/>
    <property type="match status" value="1"/>
</dbReference>
<dbReference type="KEGG" id="coh:EAV92_18850"/>
<evidence type="ECO:0000256" key="4">
    <source>
        <dbReference type="ARBA" id="ARBA00022475"/>
    </source>
</evidence>
<evidence type="ECO:0000256" key="8">
    <source>
        <dbReference type="ARBA" id="ARBA00023136"/>
    </source>
</evidence>
<dbReference type="InterPro" id="IPR003593">
    <property type="entry name" value="AAA+_ATPase"/>
</dbReference>
<evidence type="ECO:0000256" key="7">
    <source>
        <dbReference type="ARBA" id="ARBA00022967"/>
    </source>
</evidence>
<dbReference type="GO" id="GO:0015087">
    <property type="term" value="F:cobalt ion transmembrane transporter activity"/>
    <property type="evidence" value="ECO:0007669"/>
    <property type="project" value="UniProtKB-ARBA"/>
</dbReference>
<evidence type="ECO:0000259" key="9">
    <source>
        <dbReference type="PROSITE" id="PS50893"/>
    </source>
</evidence>
<keyword evidence="5" id="KW-0547">Nucleotide-binding</keyword>
<dbReference type="SUPFAM" id="SSF52540">
    <property type="entry name" value="P-loop containing nucleoside triphosphate hydrolases"/>
    <property type="match status" value="1"/>
</dbReference>
<keyword evidence="8" id="KW-0472">Membrane</keyword>
<dbReference type="PROSITE" id="PS00211">
    <property type="entry name" value="ABC_TRANSPORTER_1"/>
    <property type="match status" value="1"/>
</dbReference>
<dbReference type="PANTHER" id="PTHR43553">
    <property type="entry name" value="HEAVY METAL TRANSPORTER"/>
    <property type="match status" value="1"/>
</dbReference>
<feature type="domain" description="ABC transporter" evidence="9">
    <location>
        <begin position="16"/>
        <end position="267"/>
    </location>
</feature>
<dbReference type="Proteomes" id="UP000269097">
    <property type="component" value="Chromosome"/>
</dbReference>
<dbReference type="FunFam" id="3.40.50.300:FF:000224">
    <property type="entry name" value="Energy-coupling factor transporter ATP-binding protein EcfA"/>
    <property type="match status" value="1"/>
</dbReference>
<evidence type="ECO:0000256" key="5">
    <source>
        <dbReference type="ARBA" id="ARBA00022741"/>
    </source>
</evidence>
<keyword evidence="6 10" id="KW-0067">ATP-binding</keyword>
<dbReference type="InterPro" id="IPR003439">
    <property type="entry name" value="ABC_transporter-like_ATP-bd"/>
</dbReference>
<proteinExistence type="inferred from homology"/>
<keyword evidence="11" id="KW-1185">Reference proteome</keyword>
<keyword evidence="3" id="KW-0813">Transport</keyword>
<dbReference type="CDD" id="cd03225">
    <property type="entry name" value="ABC_cobalt_CbiO_domain1"/>
    <property type="match status" value="1"/>
</dbReference>
<dbReference type="InterPro" id="IPR017871">
    <property type="entry name" value="ABC_transporter-like_CS"/>
</dbReference>
<evidence type="ECO:0000256" key="6">
    <source>
        <dbReference type="ARBA" id="ARBA00022840"/>
    </source>
</evidence>
<dbReference type="InterPro" id="IPR015856">
    <property type="entry name" value="ABC_transpr_CbiO/EcfA_su"/>
</dbReference>
<organism evidence="10 11">
    <name type="scientific">Cohnella candidum</name>
    <dbReference type="NCBI Taxonomy" id="2674991"/>
    <lineage>
        <taxon>Bacteria</taxon>
        <taxon>Bacillati</taxon>
        <taxon>Bacillota</taxon>
        <taxon>Bacilli</taxon>
        <taxon>Bacillales</taxon>
        <taxon>Paenibacillaceae</taxon>
        <taxon>Cohnella</taxon>
    </lineage>
</organism>
<keyword evidence="4" id="KW-1003">Cell membrane</keyword>
<dbReference type="AlphaFoldDB" id="A0A3G3K1V2"/>
<dbReference type="GO" id="GO:0042626">
    <property type="term" value="F:ATPase-coupled transmembrane transporter activity"/>
    <property type="evidence" value="ECO:0007669"/>
    <property type="project" value="TreeGrafter"/>
</dbReference>
<reference evidence="10 11" key="1">
    <citation type="submission" date="2018-10" db="EMBL/GenBank/DDBJ databases">
        <title>Genome Sequence of Cohnella sp.</title>
        <authorList>
            <person name="Srinivasan S."/>
            <person name="Kim M.K."/>
        </authorList>
    </citation>
    <scope>NUCLEOTIDE SEQUENCE [LARGE SCALE GENOMIC DNA]</scope>
    <source>
        <strain evidence="10 11">18JY8-7</strain>
    </source>
</reference>
<evidence type="ECO:0000313" key="10">
    <source>
        <dbReference type="EMBL" id="AYQ74448.1"/>
    </source>
</evidence>
<dbReference type="EMBL" id="CP033433">
    <property type="protein sequence ID" value="AYQ74448.1"/>
    <property type="molecule type" value="Genomic_DNA"/>
</dbReference>
<dbReference type="GO" id="GO:0005524">
    <property type="term" value="F:ATP binding"/>
    <property type="evidence" value="ECO:0007669"/>
    <property type="project" value="UniProtKB-KW"/>
</dbReference>
<evidence type="ECO:0000256" key="3">
    <source>
        <dbReference type="ARBA" id="ARBA00022448"/>
    </source>
</evidence>
<dbReference type="GO" id="GO:0016887">
    <property type="term" value="F:ATP hydrolysis activity"/>
    <property type="evidence" value="ECO:0007669"/>
    <property type="project" value="InterPro"/>
</dbReference>
<keyword evidence="7" id="KW-1278">Translocase</keyword>
<dbReference type="Pfam" id="PF00005">
    <property type="entry name" value="ABC_tran"/>
    <property type="match status" value="1"/>
</dbReference>
<dbReference type="InterPro" id="IPR050095">
    <property type="entry name" value="ECF_ABC_transporter_ATP-bd"/>
</dbReference>
<dbReference type="InterPro" id="IPR027417">
    <property type="entry name" value="P-loop_NTPase"/>
</dbReference>
<dbReference type="GO" id="GO:0043190">
    <property type="term" value="C:ATP-binding cassette (ABC) transporter complex"/>
    <property type="evidence" value="ECO:0007669"/>
    <property type="project" value="TreeGrafter"/>
</dbReference>
<sequence>MANRGGGYPCLMLMSLELRNVSYQYRGGSIRGRHKKASADTPAALRDVSLAIKEGEMIAVAGRSGSGKSTLLQLLKGFLQPTGGSLLLGGLDPWKERAPERFDDIGLVFQYPEHQLFARTVLDDIGFGPRARWGKADKNRVTDAVMQAMMSMDLVAGEYGHRSPLELSGGEKRRVALAGVLALEPKLLLLDEPTAGLDWPSREALFTLLHGLRQERGLCVIWVSHQMTEMLAHANRLLWLDQGRLVRDGSPASILSDADFLERMGMRIPECFSLRDRLAAAGFRELHNPWDAASFAESLIRGRETHESKGEV</sequence>
<evidence type="ECO:0000256" key="1">
    <source>
        <dbReference type="ARBA" id="ARBA00004202"/>
    </source>
</evidence>
<name>A0A3G3K1V2_9BACL</name>
<comment type="similarity">
    <text evidence="2">Belongs to the ABC transporter superfamily.</text>
</comment>